<comment type="caution">
    <text evidence="4">Lacks conserved residue(s) required for the propagation of feature annotation.</text>
</comment>
<dbReference type="RefSeq" id="WP_047134779.1">
    <property type="nucleotide sequence ID" value="NZ_CZVI01000001.1"/>
</dbReference>
<accession>A0A0P1MEV7</accession>
<evidence type="ECO:0000259" key="5">
    <source>
        <dbReference type="Pfam" id="PF13847"/>
    </source>
</evidence>
<dbReference type="Proteomes" id="UP000182200">
    <property type="component" value="Unassembled WGS sequence"/>
</dbReference>
<comment type="function">
    <text evidence="4">Methylates the class 1 translation termination release factors RF1/PrfA and RF2/PrfB on the glutamine residue of the universally conserved GGQ motif.</text>
</comment>
<dbReference type="InterPro" id="IPR029063">
    <property type="entry name" value="SAM-dependent_MTases_sf"/>
</dbReference>
<evidence type="ECO:0000313" key="8">
    <source>
        <dbReference type="EMBL" id="CUU04665.1"/>
    </source>
</evidence>
<feature type="binding site" evidence="4">
    <location>
        <position position="157"/>
    </location>
    <ligand>
        <name>S-adenosyl-L-methionine</name>
        <dbReference type="ChEBI" id="CHEBI:59789"/>
    </ligand>
</feature>
<dbReference type="Gene3D" id="1.10.8.10">
    <property type="entry name" value="DNA helicase RuvA subunit, C-terminal domain"/>
    <property type="match status" value="1"/>
</dbReference>
<dbReference type="GO" id="GO:0003676">
    <property type="term" value="F:nucleic acid binding"/>
    <property type="evidence" value="ECO:0007669"/>
    <property type="project" value="InterPro"/>
</dbReference>
<dbReference type="HAMAP" id="MF_02126">
    <property type="entry name" value="RF_methyltr_PrmC"/>
    <property type="match status" value="1"/>
</dbReference>
<dbReference type="GO" id="GO:0032259">
    <property type="term" value="P:methylation"/>
    <property type="evidence" value="ECO:0007669"/>
    <property type="project" value="UniProtKB-KW"/>
</dbReference>
<dbReference type="Gene3D" id="3.40.50.150">
    <property type="entry name" value="Vaccinia Virus protein VP39"/>
    <property type="match status" value="1"/>
</dbReference>
<accession>A0A0P1LYU3</accession>
<dbReference type="InterPro" id="IPR040758">
    <property type="entry name" value="PrmC_N"/>
</dbReference>
<evidence type="ECO:0000256" key="2">
    <source>
        <dbReference type="ARBA" id="ARBA00022679"/>
    </source>
</evidence>
<feature type="binding site" evidence="4">
    <location>
        <begin position="133"/>
        <end position="137"/>
    </location>
    <ligand>
        <name>S-adenosyl-L-methionine</name>
        <dbReference type="ChEBI" id="CHEBI:59789"/>
    </ligand>
</feature>
<proteinExistence type="inferred from homology"/>
<evidence type="ECO:0000259" key="6">
    <source>
        <dbReference type="Pfam" id="PF17827"/>
    </source>
</evidence>
<evidence type="ECO:0000256" key="1">
    <source>
        <dbReference type="ARBA" id="ARBA00022603"/>
    </source>
</evidence>
<dbReference type="InterPro" id="IPR025714">
    <property type="entry name" value="Methyltranfer_dom"/>
</dbReference>
<dbReference type="InterPro" id="IPR019874">
    <property type="entry name" value="RF_methyltr_PrmC"/>
</dbReference>
<dbReference type="SUPFAM" id="SSF53335">
    <property type="entry name" value="S-adenosyl-L-methionine-dependent methyltransferases"/>
    <property type="match status" value="1"/>
</dbReference>
<dbReference type="GO" id="GO:0102559">
    <property type="term" value="F:peptide chain release factor N(5)-glutamine methyltransferase activity"/>
    <property type="evidence" value="ECO:0007669"/>
    <property type="project" value="UniProtKB-EC"/>
</dbReference>
<keyword evidence="3 4" id="KW-0949">S-adenosyl-L-methionine</keyword>
<dbReference type="Proteomes" id="UP000182011">
    <property type="component" value="Unassembled WGS sequence"/>
</dbReference>
<organism evidence="8 9">
    <name type="scientific">Candidatus Kryptonium thompsonii</name>
    <dbReference type="NCBI Taxonomy" id="1633631"/>
    <lineage>
        <taxon>Bacteria</taxon>
        <taxon>Pseudomonadati</taxon>
        <taxon>Candidatus Kryptoniota</taxon>
        <taxon>Candidatus Kryptonium</taxon>
    </lineage>
</organism>
<dbReference type="STRING" id="1633631.GCA_001442925_01081"/>
<dbReference type="AlphaFoldDB" id="A0A0P1NXI5"/>
<accession>A0A0P1P9G5</accession>
<dbReference type="EC" id="2.1.1.297" evidence="4"/>
<feature type="binding site" evidence="4">
    <location>
        <begin position="204"/>
        <end position="207"/>
    </location>
    <ligand>
        <name>substrate</name>
    </ligand>
</feature>
<reference evidence="8 9" key="1">
    <citation type="submission" date="2015-11" db="EMBL/GenBank/DDBJ databases">
        <authorList>
            <person name="Zhang Y."/>
            <person name="Guo Z."/>
        </authorList>
    </citation>
    <scope>NUCLEOTIDE SEQUENCE [LARGE SCALE GENOMIC DNA]</scope>
    <source>
        <strain evidence="8">JGI-4</strain>
    </source>
</reference>
<dbReference type="CDD" id="cd02440">
    <property type="entry name" value="AdoMet_MTases"/>
    <property type="match status" value="1"/>
</dbReference>
<feature type="binding site" evidence="4">
    <location>
        <position position="204"/>
    </location>
    <ligand>
        <name>S-adenosyl-L-methionine</name>
        <dbReference type="ChEBI" id="CHEBI:59789"/>
    </ligand>
</feature>
<feature type="domain" description="Release factor glutamine methyltransferase N-terminal" evidence="6">
    <location>
        <begin position="16"/>
        <end position="85"/>
    </location>
</feature>
<reference evidence="7 10" key="2">
    <citation type="submission" date="2015-11" db="EMBL/GenBank/DDBJ databases">
        <authorList>
            <person name="Varghese N."/>
        </authorList>
    </citation>
    <scope>NUCLEOTIDE SEQUENCE [LARGE SCALE GENOMIC DNA]</scope>
    <source>
        <strain evidence="7 10">JGI-8</strain>
    </source>
</reference>
<evidence type="ECO:0000256" key="3">
    <source>
        <dbReference type="ARBA" id="ARBA00022691"/>
    </source>
</evidence>
<accession>A0A0S4N0P6</accession>
<dbReference type="EMBL" id="CZVI01000001">
    <property type="protein sequence ID" value="CUS78000.1"/>
    <property type="molecule type" value="Genomic_DNA"/>
</dbReference>
<evidence type="ECO:0000313" key="7">
    <source>
        <dbReference type="EMBL" id="CUS78000.1"/>
    </source>
</evidence>
<gene>
    <name evidence="4" type="primary">prmC</name>
    <name evidence="8" type="ORF">JGI4_01082</name>
    <name evidence="7" type="ORF">JGI8_00187</name>
</gene>
<keyword evidence="10" id="KW-1185">Reference proteome</keyword>
<dbReference type="InterPro" id="IPR002052">
    <property type="entry name" value="DNA_methylase_N6_adenine_CS"/>
</dbReference>
<dbReference type="NCBIfam" id="TIGR00536">
    <property type="entry name" value="hemK_fam"/>
    <property type="match status" value="1"/>
</dbReference>
<dbReference type="OrthoDB" id="9800643at2"/>
<comment type="catalytic activity">
    <reaction evidence="4">
        <text>L-glutaminyl-[peptide chain release factor] + S-adenosyl-L-methionine = N(5)-methyl-L-glutaminyl-[peptide chain release factor] + S-adenosyl-L-homocysteine + H(+)</text>
        <dbReference type="Rhea" id="RHEA:42896"/>
        <dbReference type="Rhea" id="RHEA-COMP:10271"/>
        <dbReference type="Rhea" id="RHEA-COMP:10272"/>
        <dbReference type="ChEBI" id="CHEBI:15378"/>
        <dbReference type="ChEBI" id="CHEBI:30011"/>
        <dbReference type="ChEBI" id="CHEBI:57856"/>
        <dbReference type="ChEBI" id="CHEBI:59789"/>
        <dbReference type="ChEBI" id="CHEBI:61891"/>
        <dbReference type="EC" id="2.1.1.297"/>
    </reaction>
</comment>
<dbReference type="PANTHER" id="PTHR18895">
    <property type="entry name" value="HEMK METHYLTRANSFERASE"/>
    <property type="match status" value="1"/>
</dbReference>
<keyword evidence="2 4" id="KW-0808">Transferase</keyword>
<dbReference type="Pfam" id="PF13847">
    <property type="entry name" value="Methyltransf_31"/>
    <property type="match status" value="1"/>
</dbReference>
<accession>A0A0P1LNM6</accession>
<name>A0A0P1NXI5_9BACT</name>
<evidence type="ECO:0000313" key="9">
    <source>
        <dbReference type="Proteomes" id="UP000182011"/>
    </source>
</evidence>
<protein>
    <recommendedName>
        <fullName evidence="4">Release factor glutamine methyltransferase</fullName>
        <shortName evidence="4">RF MTase</shortName>
        <ecNumber evidence="4">2.1.1.297</ecNumber>
    </recommendedName>
    <alternativeName>
        <fullName evidence="4">N5-glutamine methyltransferase PrmC</fullName>
    </alternativeName>
    <alternativeName>
        <fullName evidence="4">Protein-(glutamine-N5) MTase PrmC</fullName>
    </alternativeName>
    <alternativeName>
        <fullName evidence="4">Protein-glutamine N-methyltransferase PrmC</fullName>
    </alternativeName>
</protein>
<evidence type="ECO:0000313" key="10">
    <source>
        <dbReference type="Proteomes" id="UP000182200"/>
    </source>
</evidence>
<feature type="domain" description="Methyltransferase" evidence="5">
    <location>
        <begin position="127"/>
        <end position="221"/>
    </location>
</feature>
<accession>A0A0P1M9Y2</accession>
<dbReference type="Pfam" id="PF17827">
    <property type="entry name" value="PrmC_N"/>
    <property type="match status" value="1"/>
</dbReference>
<dbReference type="InterPro" id="IPR050320">
    <property type="entry name" value="N5-glutamine_MTase"/>
</dbReference>
<dbReference type="InterPro" id="IPR004556">
    <property type="entry name" value="HemK-like"/>
</dbReference>
<sequence length="300" mass="34374">MDKNKTETKTWRIIDIINWGTEYLKSKGIDESRLTIELMLCHVLNCKRVDLYINFEKPLAKKELEELRGLITRRVKREPLQYIIGKAEFMGLEFKLTPNVLIPRPETEILVEKAIETIKKEFPNTPVKVLDIGTGSGNIAISLAKFLKDKVFVVGIDISEGIIKVANENAILNDVKNVQFIQFDLFDEKFASKFKNQFDIIVSNPPYVAIDEFESLQDEIKNFEPKIAITNGANGLSFYKRIADVGREIISNVGFIFVEMAYGQSEKVKKIFNDIGCNQIEIFNDYLGIERVAKIKVEKR</sequence>
<dbReference type="PROSITE" id="PS00092">
    <property type="entry name" value="N6_MTASE"/>
    <property type="match status" value="1"/>
</dbReference>
<accession>A0A0P1LA62</accession>
<dbReference type="PANTHER" id="PTHR18895:SF74">
    <property type="entry name" value="MTRF1L RELEASE FACTOR GLUTAMINE METHYLTRANSFERASE"/>
    <property type="match status" value="1"/>
</dbReference>
<accession>A0A0P1LQG8</accession>
<dbReference type="EMBL" id="FAOP01000004">
    <property type="protein sequence ID" value="CUU04665.1"/>
    <property type="molecule type" value="Genomic_DNA"/>
</dbReference>
<keyword evidence="1 4" id="KW-0489">Methyltransferase</keyword>
<evidence type="ECO:0000256" key="4">
    <source>
        <dbReference type="HAMAP-Rule" id="MF_02126"/>
    </source>
</evidence>
<accession>A0A0P1NXI5</accession>
<dbReference type="NCBIfam" id="TIGR03534">
    <property type="entry name" value="RF_mod_PrmC"/>
    <property type="match status" value="1"/>
</dbReference>
<comment type="similarity">
    <text evidence="4">Belongs to the protein N5-glutamine methyltransferase family. PrmC subfamily.</text>
</comment>
<accession>A0A0P1MCZ2</accession>